<dbReference type="EMBL" id="JALJOQ010000109">
    <property type="protein sequence ID" value="KAK9797086.1"/>
    <property type="molecule type" value="Genomic_DNA"/>
</dbReference>
<organism evidence="3 4">
    <name type="scientific">Symbiochloris irregularis</name>
    <dbReference type="NCBI Taxonomy" id="706552"/>
    <lineage>
        <taxon>Eukaryota</taxon>
        <taxon>Viridiplantae</taxon>
        <taxon>Chlorophyta</taxon>
        <taxon>core chlorophytes</taxon>
        <taxon>Trebouxiophyceae</taxon>
        <taxon>Trebouxiales</taxon>
        <taxon>Trebouxiaceae</taxon>
        <taxon>Symbiochloris</taxon>
    </lineage>
</organism>
<dbReference type="PROSITE" id="PS51166">
    <property type="entry name" value="CBM20"/>
    <property type="match status" value="1"/>
</dbReference>
<dbReference type="Pfam" id="PF00686">
    <property type="entry name" value="CBM_20"/>
    <property type="match status" value="1"/>
</dbReference>
<dbReference type="PANTHER" id="PTHR37231:SF2">
    <property type="entry name" value="EXPRESSED PROTEIN"/>
    <property type="match status" value="1"/>
</dbReference>
<feature type="domain" description="CBM20" evidence="2">
    <location>
        <begin position="41"/>
        <end position="145"/>
    </location>
</feature>
<feature type="compositionally biased region" description="Polar residues" evidence="1">
    <location>
        <begin position="285"/>
        <end position="300"/>
    </location>
</feature>
<evidence type="ECO:0000313" key="4">
    <source>
        <dbReference type="Proteomes" id="UP001465755"/>
    </source>
</evidence>
<feature type="compositionally biased region" description="Low complexity" evidence="1">
    <location>
        <begin position="251"/>
        <end position="284"/>
    </location>
</feature>
<protein>
    <recommendedName>
        <fullName evidence="2">CBM20 domain-containing protein</fullName>
    </recommendedName>
</protein>
<feature type="region of interest" description="Disordered" evidence="1">
    <location>
        <begin position="843"/>
        <end position="866"/>
    </location>
</feature>
<dbReference type="SMART" id="SM01065">
    <property type="entry name" value="CBM_2"/>
    <property type="match status" value="1"/>
</dbReference>
<feature type="compositionally biased region" description="Low complexity" evidence="1">
    <location>
        <begin position="230"/>
        <end position="244"/>
    </location>
</feature>
<feature type="compositionally biased region" description="Low complexity" evidence="1">
    <location>
        <begin position="602"/>
        <end position="611"/>
    </location>
</feature>
<dbReference type="Proteomes" id="UP001465755">
    <property type="component" value="Unassembled WGS sequence"/>
</dbReference>
<feature type="region of interest" description="Disordered" evidence="1">
    <location>
        <begin position="602"/>
        <end position="622"/>
    </location>
</feature>
<dbReference type="InterPro" id="IPR013783">
    <property type="entry name" value="Ig-like_fold"/>
</dbReference>
<dbReference type="GO" id="GO:2001070">
    <property type="term" value="F:starch binding"/>
    <property type="evidence" value="ECO:0007669"/>
    <property type="project" value="InterPro"/>
</dbReference>
<evidence type="ECO:0000256" key="1">
    <source>
        <dbReference type="SAM" id="MobiDB-lite"/>
    </source>
</evidence>
<gene>
    <name evidence="3" type="ORF">WJX73_006883</name>
</gene>
<dbReference type="Gene3D" id="2.60.40.10">
    <property type="entry name" value="Immunoglobulins"/>
    <property type="match status" value="1"/>
</dbReference>
<dbReference type="InterPro" id="IPR013784">
    <property type="entry name" value="Carb-bd-like_fold"/>
</dbReference>
<sequence>MATPPALPSHSRALLQSRYCLSSGLLRNRHRRGSNITASASQEEEQTQAEVRITTTREVAFGQTIKVVGEGAALGDWDVTAGPEMQWNDGHEWEASVALPAGSHAFKCVVVQEDGSAAEWEVGPNRTLEVDEEADTLKAECHWNVTEITNALPEGVLEQETELGIEAESDATESEALPEMTAFLTGSADDAEEAEPAVPPSTTAAQDVDLADVNVSGSGPEGAPLDETDTAAPDPAPQSSSAASTDEHARQSQPSSASQAVEEEAPASQSAPLPASAKAAREASTSNPVPQAQTAAQEGLQQEPGAIPAWLLATAALVAVPVVLWSEYTLKVTGCGLPPGPSGALGAAEGVSYIAVAAVAVWSLASAIRLRGGRAPREGGQPGWRTAAVGSVYATISAGLVVLGLQVHDRGYIPGALPDANCHSEAGFAGSLQQGQSGIAIAPALQDAQSRLSQVFQTSLAQVSSSSSSETAGTGGNALEGATKGLASGMDALASSVQRTGAGFLDRFRGFMNVEEEEMEEVQAGALDGLSGADVSSVVDELQAAAVRLKEFLGQHSSNGKQGSASSSPPPAWLQPLSPAGQRWHMPLATLPLPLVAPADAGDGALSSSSPTPHGASAADTHLPRWMSTGDMSFMAAATNAACAANNVNTQLATVAVELEGSVDKARTAIEDATAIARLDSQVDIGQLSTSMATLESALGAAQDKAAHLDLEPLALQLRSAADNLRSATNGSAEALQPIATRLEAVAGDLLQAAAAASPTQIEAARERLLSLAPTDKQSALSDAPEQPKDSAAKRPESVALEASAEAAATVQDALDPVVEEAEDAVKNLQQVVSDIRRLEPALGDITGAPEVSPLQGDDAVVSNDK</sequence>
<feature type="region of interest" description="Disordered" evidence="1">
    <location>
        <begin position="189"/>
        <end position="300"/>
    </location>
</feature>
<comment type="caution">
    <text evidence="3">The sequence shown here is derived from an EMBL/GenBank/DDBJ whole genome shotgun (WGS) entry which is preliminary data.</text>
</comment>
<name>A0AAW1NSQ4_9CHLO</name>
<evidence type="ECO:0000259" key="2">
    <source>
        <dbReference type="PROSITE" id="PS51166"/>
    </source>
</evidence>
<feature type="compositionally biased region" description="Low complexity" evidence="1">
    <location>
        <begin position="557"/>
        <end position="567"/>
    </location>
</feature>
<dbReference type="PANTHER" id="PTHR37231">
    <property type="entry name" value="EXPRESSED PROTEIN"/>
    <property type="match status" value="1"/>
</dbReference>
<dbReference type="AlphaFoldDB" id="A0AAW1NSQ4"/>
<dbReference type="InterPro" id="IPR002044">
    <property type="entry name" value="CBM20"/>
</dbReference>
<feature type="region of interest" description="Disordered" evidence="1">
    <location>
        <begin position="774"/>
        <end position="800"/>
    </location>
</feature>
<dbReference type="CDD" id="cd05467">
    <property type="entry name" value="CBM20"/>
    <property type="match status" value="1"/>
</dbReference>
<feature type="compositionally biased region" description="Basic and acidic residues" evidence="1">
    <location>
        <begin position="786"/>
        <end position="797"/>
    </location>
</feature>
<dbReference type="SUPFAM" id="SSF49452">
    <property type="entry name" value="Starch-binding domain-like"/>
    <property type="match status" value="1"/>
</dbReference>
<evidence type="ECO:0000313" key="3">
    <source>
        <dbReference type="EMBL" id="KAK9797086.1"/>
    </source>
</evidence>
<feature type="region of interest" description="Disordered" evidence="1">
    <location>
        <begin position="555"/>
        <end position="579"/>
    </location>
</feature>
<proteinExistence type="predicted"/>
<reference evidence="3 4" key="1">
    <citation type="journal article" date="2024" name="Nat. Commun.">
        <title>Phylogenomics reveals the evolutionary origins of lichenization in chlorophyte algae.</title>
        <authorList>
            <person name="Puginier C."/>
            <person name="Libourel C."/>
            <person name="Otte J."/>
            <person name="Skaloud P."/>
            <person name="Haon M."/>
            <person name="Grisel S."/>
            <person name="Petersen M."/>
            <person name="Berrin J.G."/>
            <person name="Delaux P.M."/>
            <person name="Dal Grande F."/>
            <person name="Keller J."/>
        </authorList>
    </citation>
    <scope>NUCLEOTIDE SEQUENCE [LARGE SCALE GENOMIC DNA]</scope>
    <source>
        <strain evidence="3 4">SAG 2036</strain>
    </source>
</reference>
<keyword evidence="4" id="KW-1185">Reference proteome</keyword>
<accession>A0AAW1NSQ4</accession>